<dbReference type="EMBL" id="CAKASE010000050">
    <property type="protein sequence ID" value="CAG9563783.1"/>
    <property type="molecule type" value="Genomic_DNA"/>
</dbReference>
<feature type="compositionally biased region" description="Basic and acidic residues" evidence="2">
    <location>
        <begin position="2577"/>
        <end position="2601"/>
    </location>
</feature>
<feature type="compositionally biased region" description="Basic and acidic residues" evidence="2">
    <location>
        <begin position="2544"/>
        <end position="2560"/>
    </location>
</feature>
<feature type="coiled-coil region" evidence="1">
    <location>
        <begin position="1582"/>
        <end position="1641"/>
    </location>
</feature>
<feature type="region of interest" description="Disordered" evidence="2">
    <location>
        <begin position="2574"/>
        <end position="2601"/>
    </location>
</feature>
<dbReference type="GO" id="GO:0007076">
    <property type="term" value="P:mitotic chromosome condensation"/>
    <property type="evidence" value="ECO:0007669"/>
    <property type="project" value="TreeGrafter"/>
</dbReference>
<dbReference type="GO" id="GO:0003682">
    <property type="term" value="F:chromatin binding"/>
    <property type="evidence" value="ECO:0007669"/>
    <property type="project" value="TreeGrafter"/>
</dbReference>
<dbReference type="Gene3D" id="1.10.287.1490">
    <property type="match status" value="2"/>
</dbReference>
<dbReference type="OrthoDB" id="2436455at2759"/>
<dbReference type="Proteomes" id="UP000789524">
    <property type="component" value="Unassembled WGS sequence"/>
</dbReference>
<dbReference type="GO" id="GO:0000785">
    <property type="term" value="C:chromatin"/>
    <property type="evidence" value="ECO:0007669"/>
    <property type="project" value="TreeGrafter"/>
</dbReference>
<keyword evidence="1" id="KW-0175">Coiled coil</keyword>
<feature type="coiled-coil region" evidence="1">
    <location>
        <begin position="141"/>
        <end position="278"/>
    </location>
</feature>
<feature type="region of interest" description="Disordered" evidence="2">
    <location>
        <begin position="2654"/>
        <end position="2677"/>
    </location>
</feature>
<comment type="caution">
    <text evidence="3">The sequence shown here is derived from an EMBL/GenBank/DDBJ whole genome shotgun (WGS) entry which is preliminary data.</text>
</comment>
<dbReference type="PANTHER" id="PTHR43941:SF1">
    <property type="entry name" value="STRUCTURAL MAINTENANCE OF CHROMOSOMES PROTEIN 2"/>
    <property type="match status" value="1"/>
</dbReference>
<feature type="coiled-coil region" evidence="1">
    <location>
        <begin position="822"/>
        <end position="856"/>
    </location>
</feature>
<proteinExistence type="predicted"/>
<feature type="coiled-coil region" evidence="1">
    <location>
        <begin position="1185"/>
        <end position="1405"/>
    </location>
</feature>
<keyword evidence="4" id="KW-1185">Reference proteome</keyword>
<reference evidence="3" key="1">
    <citation type="submission" date="2021-09" db="EMBL/GenBank/DDBJ databases">
        <authorList>
            <person name="Martin H S."/>
        </authorList>
    </citation>
    <scope>NUCLEOTIDE SEQUENCE</scope>
</reference>
<accession>A0A8J2VYV1</accession>
<feature type="coiled-coil region" evidence="1">
    <location>
        <begin position="1458"/>
        <end position="1556"/>
    </location>
</feature>
<gene>
    <name evidence="3" type="ORF">DCHRY22_LOCUS4880</name>
</gene>
<feature type="coiled-coil region" evidence="1">
    <location>
        <begin position="320"/>
        <end position="354"/>
    </location>
</feature>
<feature type="coiled-coil region" evidence="1">
    <location>
        <begin position="568"/>
        <end position="792"/>
    </location>
</feature>
<dbReference type="PANTHER" id="PTHR43941">
    <property type="entry name" value="STRUCTURAL MAINTENANCE OF CHROMOSOMES PROTEIN 2"/>
    <property type="match status" value="1"/>
</dbReference>
<evidence type="ECO:0000313" key="3">
    <source>
        <dbReference type="EMBL" id="CAG9563783.1"/>
    </source>
</evidence>
<feature type="coiled-coil region" evidence="1">
    <location>
        <begin position="2085"/>
        <end position="2158"/>
    </location>
</feature>
<evidence type="ECO:0000313" key="4">
    <source>
        <dbReference type="Proteomes" id="UP000789524"/>
    </source>
</evidence>
<evidence type="ECO:0000256" key="1">
    <source>
        <dbReference type="SAM" id="Coils"/>
    </source>
</evidence>
<feature type="coiled-coil region" evidence="1">
    <location>
        <begin position="1671"/>
        <end position="1881"/>
    </location>
</feature>
<evidence type="ECO:0000256" key="2">
    <source>
        <dbReference type="SAM" id="MobiDB-lite"/>
    </source>
</evidence>
<name>A0A8J2VYV1_9NEOP</name>
<feature type="coiled-coil region" evidence="1">
    <location>
        <begin position="1938"/>
        <end position="2021"/>
    </location>
</feature>
<feature type="coiled-coil region" evidence="1">
    <location>
        <begin position="1052"/>
        <end position="1142"/>
    </location>
</feature>
<feature type="coiled-coil region" evidence="1">
    <location>
        <begin position="903"/>
        <end position="1026"/>
    </location>
</feature>
<organism evidence="3 4">
    <name type="scientific">Danaus chrysippus</name>
    <name type="common">African queen</name>
    <dbReference type="NCBI Taxonomy" id="151541"/>
    <lineage>
        <taxon>Eukaryota</taxon>
        <taxon>Metazoa</taxon>
        <taxon>Ecdysozoa</taxon>
        <taxon>Arthropoda</taxon>
        <taxon>Hexapoda</taxon>
        <taxon>Insecta</taxon>
        <taxon>Pterygota</taxon>
        <taxon>Neoptera</taxon>
        <taxon>Endopterygota</taxon>
        <taxon>Lepidoptera</taxon>
        <taxon>Glossata</taxon>
        <taxon>Ditrysia</taxon>
        <taxon>Papilionoidea</taxon>
        <taxon>Nymphalidae</taxon>
        <taxon>Danainae</taxon>
        <taxon>Danaini</taxon>
        <taxon>Danaina</taxon>
        <taxon>Danaus</taxon>
        <taxon>Anosia</taxon>
    </lineage>
</organism>
<sequence>MDESKSSILHAHTIQEFISEKFPSFRFENGTVEPNSEEEIYIAASLLLYFVCVNSKDVDIKKAMCSKLAPDDQEIILKFSKCLMECRNISFRDVRTAITEACGQDAAGPLLTVSETPPALRSLHSEVRHLKAALEAERFDRNFLQEELARTNSKMEKLVKDKEQYKQDIANLKLKMLSCGQENESQNTEVSNNNVTKLMRDLEETEQRLANVQEELDEVTYERDSYKNKVEELKRERDMLSSMNQEESLKNSQLTEELETERRHVNSLKELVSELRQHNRLNGLDSSQLECDDLDASVHSLPHNISVCSEVCVNVVEVQLSEERAKIVVLKQQIQTLQDQLTDVQKKFQEESEKYSAIVSEKDTDILNLRHRVNEEIEERNTLKIQCDNEMTKLNNEVNELEQRLRDTSENSRRIIDSKIQEIQNLQEEKLSLLKSLNDETTKLGNVIQDLKTSLETERSSKIKMREEMDGQIMKLKEKVLNRNNELVEFQNKIFEKGEKIEILQSELKKEKESHGDFVNKYNNDIMNLNTKIQILENDLYTKSEEFKNLDEHCKTLQTEIQYRDEKIIKLQVDIEKLKTEHEKENRELQYNLDEINATVGTLKIQLRNEIQYKVTVETELQQLKDHLNEVIKDVDRLNNTNTDLNKEYQQEQEKNTKLQEKCAELNDMIDKLNKDIEEKDSIIQTVEQSLLKQKSQYEETIHKLEEALNTNNSKLISETSEKNNLMQKLNSLSQEKEALNKEINDNHNTISILQTEIERTSEILQEYVTTIKKLEDDIVDTKRQKDLEQKNYDVETTKLLTKINETNKSMKELHTLNNNTIKAKELEIDTLKMNIGNMETRLQGQYEENNKLEHEKTVLIEQLGQLNTYKNNIEKEYINKCALLNKVSTQMNEEILMKSKQIKIYEEEIQSLLKINNERKEEINYLKCNIEKDIRDRDTKVAELCDRIENLDSQLVQSQNELKNAIEKHSQVVEVLQAENVQLHYTIEEDNSNHELLVKEKDALIEELETRLKNVNDNMKLLQTDYENDKHLFEKFKIDVQEEILKRDNQITELNDRISKYETNIKEKEAEIHNTDVQINILREENTVLVNDLNSLRKAYTESAQSNDMLKESLNAEKSAKDLIENEKLSLQRDNDSLVKRVSDNEHAYKIMLSERDSLLNEKAILVQQLMEERSVRKIADEGKEALLMEAREMNSNLKLFEEMKHMLLQEKECLTQQLVEERHSKELAEQEKINIMEIKHTLEEKMAENNSLINNLQEKNYALEEQVQALSKSVDDYVRLNEKLQDNIKQLQQEIDELAKINETEKEEITKHISTADVLKTEIEALIKENESLLNTYNEVKITLDKTESEKKQLEAKICEANDKFASDIEKKQEEIKTVCLEYDQLKSEYKTLEEDREKMSSLVNSGLSKVISCLEKENICKEIIQHCDKNNETYEAQCNMIFDIINNLTSDLVLRKNLEKAIEQGNTAVKDITETLKQKELLVNKLQVEMNALNKVIDESKIEFAKKQEKNDKLLETKTIEIQHLQLDNQTLRNELNDVKIQLEVKVHSLKDKLIDNENLTDKLKKTYECQIDNLNMMISKLTAYLKEKTSELDAMRNEKERLQHTLQDNNTAIKSLEDELKTQKQNQEKLISDFESERLVLKNMVTVTESVMEDQKISLNKIISDNMKEKEHLMDEIKAMKESADNERKDYENKIMEKEVTLQAIFKELADLRNEKDTLEVNMISQNNMYEKKIENLEENIVKKTREVERLLEEIKDLNNTLNKYKDDIVALEEKNNEWKIKNDSIENEFGDKVKKLQEDYDVQRKYTEDLKELLENKSKENNELQKVIEDLTNKMDIMKNDVAQIENSKAELMGQINKLNIELENEMKGKEVLKAEYTQIFNVQKEKESVLSDLQKRLQSELDKQIENGKEILNLNNKCSILQEYQIKAETELERRQKDIDSLHNEIKTLHTQVENIMSERDRDITSLKKERDTNKNLEKEITEDKDSLEILKRELKLKEDEITDLRRKLAEKIEDEDVKRILRRENEELIRAIGQRDTFPVVSQERSSVQYSGQTEGRILKQVDNTSDTLSSLESIKTISDLEKIVEDKNRTIKTLQCDVTFMKTLFAESENKLLDVTRDLEMSKENCQQLSNQLKKIVHQKNEEIADLKKQVTKMSVTENRATQIIKVSAKYQAIILKRIAEIKSNTVLKELTNFGNTNCDNELRRSLTSGSVTMEDLENFLETTEKHLRRCSEKQIALQKERDRLAEVNKINESEIINMQKFLTEMSVSIKTFNSFKELYSQKLTKVTSIQRTVRREILNLENNITDSAMCKLERGYAAVMQDLSECAMNFQRWMERCISRSISAEKVKQAFYSETDRVSLTSGSFQNAGLEVQLDELDCKFQKLLEEITRAQKGEGAKDVQSLTVLEVRAEYDDKLHRMKAKMKELYQEQITIFKEKQRQEILNLEKELQKTRQDLRESSRSYEEYIKELTKELWNVGEKFVMKHDEAEWLRKKQKHGSLMSLQHVHSSGLVPLQEPSRPSDTHSLRSLPVNNNDKTKEGRTLHMSDEEGEVFDNRCLRELASTPRAHPRESHPRQSHPHEQHPPHPPHRLSELRWRNSLCPPHLKSSYPAETQFVSALHEEDIKNPGGPSMSLGGRQRKEVGITAYKKPGPPTPSKQAGRLSATDSELRECVREARDGATKRGTPSRIRALFRSKNDTVEVRT</sequence>
<feature type="region of interest" description="Disordered" evidence="2">
    <location>
        <begin position="2517"/>
        <end position="2560"/>
    </location>
</feature>
<feature type="coiled-coil region" evidence="1">
    <location>
        <begin position="2376"/>
        <end position="2482"/>
    </location>
</feature>
<dbReference type="GO" id="GO:0000793">
    <property type="term" value="C:condensed chromosome"/>
    <property type="evidence" value="ECO:0007669"/>
    <property type="project" value="TreeGrafter"/>
</dbReference>
<protein>
    <submittedName>
        <fullName evidence="3">(African queen) hypothetical protein</fullName>
    </submittedName>
</protein>
<dbReference type="GO" id="GO:0000796">
    <property type="term" value="C:condensin complex"/>
    <property type="evidence" value="ECO:0007669"/>
    <property type="project" value="TreeGrafter"/>
</dbReference>
<feature type="coiled-coil region" evidence="1">
    <location>
        <begin position="384"/>
        <end position="443"/>
    </location>
</feature>